<dbReference type="Pfam" id="PF24476">
    <property type="entry name" value="DUF7580"/>
    <property type="match status" value="1"/>
</dbReference>
<protein>
    <recommendedName>
        <fullName evidence="2">DUF7580 domain-containing protein</fullName>
    </recommendedName>
</protein>
<dbReference type="InterPro" id="IPR056002">
    <property type="entry name" value="DUF7580"/>
</dbReference>
<dbReference type="OrthoDB" id="3565018at2759"/>
<dbReference type="Proteomes" id="UP000664521">
    <property type="component" value="Unassembled WGS sequence"/>
</dbReference>
<organism evidence="3 4">
    <name type="scientific">Heterodermia speciosa</name>
    <dbReference type="NCBI Taxonomy" id="116794"/>
    <lineage>
        <taxon>Eukaryota</taxon>
        <taxon>Fungi</taxon>
        <taxon>Dikarya</taxon>
        <taxon>Ascomycota</taxon>
        <taxon>Pezizomycotina</taxon>
        <taxon>Lecanoromycetes</taxon>
        <taxon>OSLEUM clade</taxon>
        <taxon>Lecanoromycetidae</taxon>
        <taxon>Caliciales</taxon>
        <taxon>Physciaceae</taxon>
        <taxon>Heterodermia</taxon>
    </lineage>
</organism>
<dbReference type="AlphaFoldDB" id="A0A8H3EK17"/>
<sequence length="632" mass="72234">MSGIEVTGIVLGAIPLLISALEHYAEGVHLIRRWLRYQRELKSLIRILRAEYTRFLGTCERVLYGLIPGTERRLLIEQTHSSRWKDPALEQKLRERLQHAYTPYMESIDDMNEAVEELRDRLKLNKSLQPPIVVEGSFKMVFKAIKFAVSQRMFNDSIERIRYNNETLATLTSQNIELEPLRLHQRCPVSNHLKAVQHHARSLYSVIEQSWQCQCSTTHRANLCLDARLGDDVALQTLERPKSPGEDVNFDVVFSSHNTSTRPLPWSWRETTIRLVSIRDAVDPQTPSRTGQNLVTPSRSLYDRPFLRAEQAFKSKYITKPRGRKSLRFMPESTKLSDSTVVGLPTTVTSTLKPSSAKTSDFLLSKDDLLKLRKINSLCRALIPQNEHCLGYLSPGERHALTVYCAQDGTSRLNRRAVISFTELMAPHPRSDRVPSTRGNLPLSWAERLEIALTVASSILQLQRTPWLRDDWTKEDLSLCKDCTDENKQHVLISKAFSATELTDSTRQAKVFGLPRNKALFALGIFLIELCLGEAFESLRSPQDPLDANGHTNILTDLSAADRLTKHIYGEVGDRYGDVVRRCIHCDFNQRSVNLEDDNFRQAVYEGVIVPLQANAREFRNEYTLRGTDYEY</sequence>
<reference evidence="3" key="1">
    <citation type="submission" date="2021-03" db="EMBL/GenBank/DDBJ databases">
        <authorList>
            <person name="Tagirdzhanova G."/>
        </authorList>
    </citation>
    <scope>NUCLEOTIDE SEQUENCE</scope>
</reference>
<gene>
    <name evidence="3" type="ORF">HETSPECPRED_007993</name>
</gene>
<dbReference type="PANTHER" id="PTHR35186:SF4">
    <property type="entry name" value="PRION-INHIBITION AND PROPAGATION HELO DOMAIN-CONTAINING PROTEIN"/>
    <property type="match status" value="1"/>
</dbReference>
<evidence type="ECO:0000313" key="3">
    <source>
        <dbReference type="EMBL" id="CAF9908131.1"/>
    </source>
</evidence>
<evidence type="ECO:0000256" key="1">
    <source>
        <dbReference type="SAM" id="SignalP"/>
    </source>
</evidence>
<proteinExistence type="predicted"/>
<keyword evidence="1" id="KW-0732">Signal</keyword>
<evidence type="ECO:0000259" key="2">
    <source>
        <dbReference type="Pfam" id="PF24476"/>
    </source>
</evidence>
<name>A0A8H3EK17_9LECA</name>
<comment type="caution">
    <text evidence="3">The sequence shown here is derived from an EMBL/GenBank/DDBJ whole genome shotgun (WGS) entry which is preliminary data.</text>
</comment>
<feature type="signal peptide" evidence="1">
    <location>
        <begin position="1"/>
        <end position="27"/>
    </location>
</feature>
<feature type="domain" description="DUF7580" evidence="2">
    <location>
        <begin position="410"/>
        <end position="618"/>
    </location>
</feature>
<evidence type="ECO:0000313" key="4">
    <source>
        <dbReference type="Proteomes" id="UP000664521"/>
    </source>
</evidence>
<feature type="chain" id="PRO_5034520048" description="DUF7580 domain-containing protein" evidence="1">
    <location>
        <begin position="28"/>
        <end position="632"/>
    </location>
</feature>
<dbReference type="PANTHER" id="PTHR35186">
    <property type="entry name" value="ANK_REP_REGION DOMAIN-CONTAINING PROTEIN"/>
    <property type="match status" value="1"/>
</dbReference>
<keyword evidence="4" id="KW-1185">Reference proteome</keyword>
<accession>A0A8H3EK17</accession>
<dbReference type="EMBL" id="CAJPDS010000006">
    <property type="protein sequence ID" value="CAF9908131.1"/>
    <property type="molecule type" value="Genomic_DNA"/>
</dbReference>